<evidence type="ECO:0000256" key="10">
    <source>
        <dbReference type="ARBA" id="ARBA00022984"/>
    </source>
</evidence>
<keyword evidence="19" id="KW-1185">Reference proteome</keyword>
<dbReference type="PANTHER" id="PTHR43445:SF3">
    <property type="entry name" value="UDP-N-ACETYLMURAMATE--L-ALANINE LIGASE"/>
    <property type="match status" value="1"/>
</dbReference>
<comment type="subcellular location">
    <subcellularLocation>
        <location evidence="1 14">Cytoplasm</location>
    </subcellularLocation>
</comment>
<keyword evidence="4 14" id="KW-0963">Cytoplasm</keyword>
<dbReference type="UniPathway" id="UPA00219"/>
<keyword evidence="11 14" id="KW-0131">Cell cycle</keyword>
<dbReference type="SUPFAM" id="SSF53623">
    <property type="entry name" value="MurD-like peptide ligases, catalytic domain"/>
    <property type="match status" value="1"/>
</dbReference>
<keyword evidence="6 14" id="KW-0132">Cell division</keyword>
<dbReference type="SUPFAM" id="SSF51984">
    <property type="entry name" value="MurCD N-terminal domain"/>
    <property type="match status" value="1"/>
</dbReference>
<evidence type="ECO:0000256" key="13">
    <source>
        <dbReference type="ARBA" id="ARBA00047833"/>
    </source>
</evidence>
<dbReference type="HAMAP" id="MF_00046">
    <property type="entry name" value="MurC"/>
    <property type="match status" value="1"/>
</dbReference>
<evidence type="ECO:0000256" key="6">
    <source>
        <dbReference type="ARBA" id="ARBA00022618"/>
    </source>
</evidence>
<protein>
    <recommendedName>
        <fullName evidence="3 14">UDP-N-acetylmuramate--L-alanine ligase</fullName>
        <ecNumber evidence="3 14">6.3.2.8</ecNumber>
    </recommendedName>
    <alternativeName>
        <fullName evidence="14">UDP-N-acetylmuramoyl-L-alanine synthetase</fullName>
    </alternativeName>
</protein>
<organism evidence="18 19">
    <name type="scientific">Propionispora hippei DSM 15287</name>
    <dbReference type="NCBI Taxonomy" id="1123003"/>
    <lineage>
        <taxon>Bacteria</taxon>
        <taxon>Bacillati</taxon>
        <taxon>Bacillota</taxon>
        <taxon>Negativicutes</taxon>
        <taxon>Selenomonadales</taxon>
        <taxon>Sporomusaceae</taxon>
        <taxon>Propionispora</taxon>
    </lineage>
</organism>
<dbReference type="InterPro" id="IPR005758">
    <property type="entry name" value="UDP-N-AcMur_Ala_ligase_MurC"/>
</dbReference>
<gene>
    <name evidence="14" type="primary">murC</name>
    <name evidence="18" type="ORF">SAMN02745170_00091</name>
</gene>
<dbReference type="InterPro" id="IPR013221">
    <property type="entry name" value="Mur_ligase_cen"/>
</dbReference>
<evidence type="ECO:0000259" key="16">
    <source>
        <dbReference type="Pfam" id="PF02875"/>
    </source>
</evidence>
<evidence type="ECO:0000259" key="15">
    <source>
        <dbReference type="Pfam" id="PF01225"/>
    </source>
</evidence>
<evidence type="ECO:0000256" key="1">
    <source>
        <dbReference type="ARBA" id="ARBA00004496"/>
    </source>
</evidence>
<dbReference type="GO" id="GO:0005737">
    <property type="term" value="C:cytoplasm"/>
    <property type="evidence" value="ECO:0007669"/>
    <property type="project" value="UniProtKB-SubCell"/>
</dbReference>
<name>A0A1M6AAN6_9FIRM</name>
<keyword evidence="5 14" id="KW-0436">Ligase</keyword>
<dbReference type="InterPro" id="IPR036615">
    <property type="entry name" value="Mur_ligase_C_dom_sf"/>
</dbReference>
<dbReference type="Proteomes" id="UP000322917">
    <property type="component" value="Unassembled WGS sequence"/>
</dbReference>
<evidence type="ECO:0000256" key="14">
    <source>
        <dbReference type="HAMAP-Rule" id="MF_00046"/>
    </source>
</evidence>
<dbReference type="Gene3D" id="3.90.190.20">
    <property type="entry name" value="Mur ligase, C-terminal domain"/>
    <property type="match status" value="1"/>
</dbReference>
<evidence type="ECO:0000313" key="18">
    <source>
        <dbReference type="EMBL" id="SHI33535.1"/>
    </source>
</evidence>
<dbReference type="Pfam" id="PF08245">
    <property type="entry name" value="Mur_ligase_M"/>
    <property type="match status" value="1"/>
</dbReference>
<dbReference type="GO" id="GO:0071555">
    <property type="term" value="P:cell wall organization"/>
    <property type="evidence" value="ECO:0007669"/>
    <property type="project" value="UniProtKB-KW"/>
</dbReference>
<dbReference type="GO" id="GO:0008763">
    <property type="term" value="F:UDP-N-acetylmuramate-L-alanine ligase activity"/>
    <property type="evidence" value="ECO:0007669"/>
    <property type="project" value="UniProtKB-UniRule"/>
</dbReference>
<evidence type="ECO:0000256" key="12">
    <source>
        <dbReference type="ARBA" id="ARBA00023316"/>
    </source>
</evidence>
<feature type="binding site" evidence="14">
    <location>
        <begin position="151"/>
        <end position="157"/>
    </location>
    <ligand>
        <name>ATP</name>
        <dbReference type="ChEBI" id="CHEBI:30616"/>
    </ligand>
</feature>
<dbReference type="PANTHER" id="PTHR43445">
    <property type="entry name" value="UDP-N-ACETYLMURAMATE--L-ALANINE LIGASE-RELATED"/>
    <property type="match status" value="1"/>
</dbReference>
<evidence type="ECO:0000256" key="9">
    <source>
        <dbReference type="ARBA" id="ARBA00022960"/>
    </source>
</evidence>
<evidence type="ECO:0000256" key="11">
    <source>
        <dbReference type="ARBA" id="ARBA00023306"/>
    </source>
</evidence>
<dbReference type="InterPro" id="IPR036565">
    <property type="entry name" value="Mur-like_cat_sf"/>
</dbReference>
<evidence type="ECO:0000259" key="17">
    <source>
        <dbReference type="Pfam" id="PF08245"/>
    </source>
</evidence>
<dbReference type="EMBL" id="FQZD01000004">
    <property type="protein sequence ID" value="SHI33535.1"/>
    <property type="molecule type" value="Genomic_DNA"/>
</dbReference>
<evidence type="ECO:0000256" key="4">
    <source>
        <dbReference type="ARBA" id="ARBA00022490"/>
    </source>
</evidence>
<accession>A0A1M6AAN6</accession>
<dbReference type="AlphaFoldDB" id="A0A1M6AAN6"/>
<keyword evidence="10 14" id="KW-0573">Peptidoglycan synthesis</keyword>
<evidence type="ECO:0000256" key="2">
    <source>
        <dbReference type="ARBA" id="ARBA00004752"/>
    </source>
</evidence>
<reference evidence="18 19" key="1">
    <citation type="submission" date="2016-11" db="EMBL/GenBank/DDBJ databases">
        <authorList>
            <person name="Varghese N."/>
            <person name="Submissions S."/>
        </authorList>
    </citation>
    <scope>NUCLEOTIDE SEQUENCE [LARGE SCALE GENOMIC DNA]</scope>
    <source>
        <strain evidence="18 19">DSM 15287</strain>
    </source>
</reference>
<dbReference type="GO" id="GO:0009252">
    <property type="term" value="P:peptidoglycan biosynthetic process"/>
    <property type="evidence" value="ECO:0007669"/>
    <property type="project" value="UniProtKB-UniRule"/>
</dbReference>
<keyword evidence="9 14" id="KW-0133">Cell shape</keyword>
<dbReference type="GO" id="GO:0051301">
    <property type="term" value="P:cell division"/>
    <property type="evidence" value="ECO:0007669"/>
    <property type="project" value="UniProtKB-KW"/>
</dbReference>
<dbReference type="Pfam" id="PF02875">
    <property type="entry name" value="Mur_ligase_C"/>
    <property type="match status" value="1"/>
</dbReference>
<evidence type="ECO:0000256" key="7">
    <source>
        <dbReference type="ARBA" id="ARBA00022741"/>
    </source>
</evidence>
<keyword evidence="12 14" id="KW-0961">Cell wall biogenesis/degradation</keyword>
<dbReference type="InterPro" id="IPR004101">
    <property type="entry name" value="Mur_ligase_C"/>
</dbReference>
<dbReference type="GO" id="GO:0005524">
    <property type="term" value="F:ATP binding"/>
    <property type="evidence" value="ECO:0007669"/>
    <property type="project" value="UniProtKB-UniRule"/>
</dbReference>
<keyword evidence="8 14" id="KW-0067">ATP-binding</keyword>
<dbReference type="InterPro" id="IPR000713">
    <property type="entry name" value="Mur_ligase_N"/>
</dbReference>
<comment type="function">
    <text evidence="14">Cell wall formation.</text>
</comment>
<feature type="domain" description="Mur ligase central" evidence="17">
    <location>
        <begin position="149"/>
        <end position="327"/>
    </location>
</feature>
<dbReference type="Gene3D" id="3.40.50.720">
    <property type="entry name" value="NAD(P)-binding Rossmann-like Domain"/>
    <property type="match status" value="1"/>
</dbReference>
<dbReference type="Gene3D" id="3.40.1190.10">
    <property type="entry name" value="Mur-like, catalytic domain"/>
    <property type="match status" value="1"/>
</dbReference>
<dbReference type="GO" id="GO:0008360">
    <property type="term" value="P:regulation of cell shape"/>
    <property type="evidence" value="ECO:0007669"/>
    <property type="project" value="UniProtKB-KW"/>
</dbReference>
<dbReference type="InterPro" id="IPR050061">
    <property type="entry name" value="MurCDEF_pg_biosynth"/>
</dbReference>
<evidence type="ECO:0000256" key="8">
    <source>
        <dbReference type="ARBA" id="ARBA00022840"/>
    </source>
</evidence>
<proteinExistence type="inferred from homology"/>
<comment type="catalytic activity">
    <reaction evidence="13 14">
        <text>UDP-N-acetyl-alpha-D-muramate + L-alanine + ATP = UDP-N-acetyl-alpha-D-muramoyl-L-alanine + ADP + phosphate + H(+)</text>
        <dbReference type="Rhea" id="RHEA:23372"/>
        <dbReference type="ChEBI" id="CHEBI:15378"/>
        <dbReference type="ChEBI" id="CHEBI:30616"/>
        <dbReference type="ChEBI" id="CHEBI:43474"/>
        <dbReference type="ChEBI" id="CHEBI:57972"/>
        <dbReference type="ChEBI" id="CHEBI:70757"/>
        <dbReference type="ChEBI" id="CHEBI:83898"/>
        <dbReference type="ChEBI" id="CHEBI:456216"/>
        <dbReference type="EC" id="6.3.2.8"/>
    </reaction>
</comment>
<dbReference type="NCBIfam" id="TIGR01082">
    <property type="entry name" value="murC"/>
    <property type="match status" value="1"/>
</dbReference>
<evidence type="ECO:0000313" key="19">
    <source>
        <dbReference type="Proteomes" id="UP000322917"/>
    </source>
</evidence>
<comment type="pathway">
    <text evidence="2 14">Cell wall biogenesis; peptidoglycan biosynthesis.</text>
</comment>
<feature type="domain" description="Mur ligase N-terminal catalytic" evidence="15">
    <location>
        <begin position="46"/>
        <end position="144"/>
    </location>
</feature>
<dbReference type="SUPFAM" id="SSF53244">
    <property type="entry name" value="MurD-like peptide ligases, peptide-binding domain"/>
    <property type="match status" value="1"/>
</dbReference>
<evidence type="ECO:0000256" key="3">
    <source>
        <dbReference type="ARBA" id="ARBA00012211"/>
    </source>
</evidence>
<comment type="similarity">
    <text evidence="14">Belongs to the MurCDEF family.</text>
</comment>
<sequence>MFLPDEALTNLCSKGWLTVNVFPADDKGRQHSQERSEFFLLNTIKKFHFVGIGGAGMSAIAKVLLEKGYCITGSDVAKSEVTKRLEIHGATIYQGHDAAHVRDAEALVVSTAIAADNPELKKAEELGIPIFHRSDVLAALMNERRGIAVAGAHGKTTTTSMIAVMMEKAAVDPTIIIGGDLDYIGGNSKLGKGEYLVAEADESDGSFLKFTPAVAVVTNIENDHMDYYKSMDNILQTFVKFLHRLPEDGTGILCFDNAYIREISPLVNRKIISYGLDHPADYTARNISMQGANTSYDVYHRENLLGTIKLAVPGIHNVANSLAAVVTGLVTGLPFDRIAEGLALFRGAKRRFQTKAKINGVWIVDDYAHHPTEISTTLKAARQTKPQRLICAFQPHRYSRTDFLRKEFGQAFTATDLLILTDVYSAGEKPIPGVTGETLKDEIEAQTGQKVIYIPDRNQIARYLSEIVESGDLVITMGAGNIYLAGEELVEKLVQRQECK</sequence>
<evidence type="ECO:0000256" key="5">
    <source>
        <dbReference type="ARBA" id="ARBA00022598"/>
    </source>
</evidence>
<feature type="domain" description="Mur ligase C-terminal" evidence="16">
    <location>
        <begin position="350"/>
        <end position="480"/>
    </location>
</feature>
<keyword evidence="7 14" id="KW-0547">Nucleotide-binding</keyword>
<dbReference type="Pfam" id="PF01225">
    <property type="entry name" value="Mur_ligase"/>
    <property type="match status" value="1"/>
</dbReference>
<dbReference type="EC" id="6.3.2.8" evidence="3 14"/>